<gene>
    <name evidence="1" type="ORF">KTS37_19285</name>
</gene>
<dbReference type="EMBL" id="JAHQXE010000010">
    <property type="protein sequence ID" value="MBV0903934.1"/>
    <property type="molecule type" value="Genomic_DNA"/>
</dbReference>
<dbReference type="AlphaFoldDB" id="A0AA41G5D6"/>
<sequence>MAQSKSDNRDDDWIGARVDPELKRATKMRAAELDRTMSDYIEELIREDLDGVEYADV</sequence>
<accession>A0AA41G5D6</accession>
<protein>
    <submittedName>
        <fullName evidence="1">Uncharacterized protein</fullName>
    </submittedName>
</protein>
<organism evidence="1 2">
    <name type="scientific">Haloarcula salina</name>
    <dbReference type="NCBI Taxonomy" id="1429914"/>
    <lineage>
        <taxon>Archaea</taxon>
        <taxon>Methanobacteriati</taxon>
        <taxon>Methanobacteriota</taxon>
        <taxon>Stenosarchaea group</taxon>
        <taxon>Halobacteria</taxon>
        <taxon>Halobacteriales</taxon>
        <taxon>Haloarculaceae</taxon>
        <taxon>Haloarcula</taxon>
    </lineage>
</organism>
<evidence type="ECO:0000313" key="1">
    <source>
        <dbReference type="EMBL" id="MBV0903934.1"/>
    </source>
</evidence>
<keyword evidence="2" id="KW-1185">Reference proteome</keyword>
<reference evidence="1" key="1">
    <citation type="submission" date="2021-06" db="EMBL/GenBank/DDBJ databases">
        <title>New haloarchaea isolates fom saline soil.</title>
        <authorList>
            <person name="Duran-Viseras A."/>
            <person name="Sanchez-Porro C.S."/>
            <person name="Ventosa A."/>
        </authorList>
    </citation>
    <scope>NUCLEOTIDE SEQUENCE</scope>
    <source>
        <strain evidence="1">JCM 18369</strain>
    </source>
</reference>
<dbReference type="RefSeq" id="WP_217284990.1">
    <property type="nucleotide sequence ID" value="NZ_JAHQXE010000010.1"/>
</dbReference>
<proteinExistence type="predicted"/>
<name>A0AA41G5D6_9EURY</name>
<dbReference type="Proteomes" id="UP001166304">
    <property type="component" value="Unassembled WGS sequence"/>
</dbReference>
<comment type="caution">
    <text evidence="1">The sequence shown here is derived from an EMBL/GenBank/DDBJ whole genome shotgun (WGS) entry which is preliminary data.</text>
</comment>
<evidence type="ECO:0000313" key="2">
    <source>
        <dbReference type="Proteomes" id="UP001166304"/>
    </source>
</evidence>